<dbReference type="InterPro" id="IPR041223">
    <property type="entry name" value="ApeA_NTD"/>
</dbReference>
<evidence type="ECO:0000259" key="1">
    <source>
        <dbReference type="Pfam" id="PF18739"/>
    </source>
</evidence>
<reference evidence="3" key="1">
    <citation type="submission" date="2023-10" db="EMBL/GenBank/DDBJ databases">
        <authorList>
            <consortium name="PulseNet: The National Subtyping Network for Foodborne Disease Surveillance"/>
        </authorList>
    </citation>
    <scope>NUCLEOTIDE SEQUENCE</scope>
    <source>
        <strain evidence="3">PNUSAV004886</strain>
    </source>
</reference>
<proteinExistence type="predicted"/>
<feature type="domain" description="ApeA N-terminal" evidence="2">
    <location>
        <begin position="14"/>
        <end position="297"/>
    </location>
</feature>
<organism evidence="3 4">
    <name type="scientific">Vibrio navarrensis</name>
    <dbReference type="NCBI Taxonomy" id="29495"/>
    <lineage>
        <taxon>Bacteria</taxon>
        <taxon>Pseudomonadati</taxon>
        <taxon>Pseudomonadota</taxon>
        <taxon>Gammaproteobacteria</taxon>
        <taxon>Vibrionales</taxon>
        <taxon>Vibrionaceae</taxon>
        <taxon>Vibrio</taxon>
    </lineage>
</organism>
<accession>A0AAI9CY79</accession>
<evidence type="ECO:0008006" key="5">
    <source>
        <dbReference type="Google" id="ProtNLM"/>
    </source>
</evidence>
<protein>
    <recommendedName>
        <fullName evidence="5">ApeA N-terminal domain-containing protein</fullName>
    </recommendedName>
</protein>
<evidence type="ECO:0000259" key="2">
    <source>
        <dbReference type="Pfam" id="PF18862"/>
    </source>
</evidence>
<dbReference type="EMBL" id="ABNSCA010000019">
    <property type="protein sequence ID" value="ELN6934396.1"/>
    <property type="molecule type" value="Genomic_DNA"/>
</dbReference>
<dbReference type="Proteomes" id="UP001253463">
    <property type="component" value="Unassembled WGS sequence"/>
</dbReference>
<dbReference type="AlphaFoldDB" id="A0AAI9CY79"/>
<name>A0AAI9CY79_9VIBR</name>
<evidence type="ECO:0000313" key="4">
    <source>
        <dbReference type="Proteomes" id="UP001253463"/>
    </source>
</evidence>
<evidence type="ECO:0000313" key="3">
    <source>
        <dbReference type="EMBL" id="ELN6934396.1"/>
    </source>
</evidence>
<feature type="domain" description="Apea-like HEPN" evidence="1">
    <location>
        <begin position="341"/>
        <end position="429"/>
    </location>
</feature>
<gene>
    <name evidence="3" type="ORF">RZY48_003885</name>
</gene>
<dbReference type="InterPro" id="IPR041229">
    <property type="entry name" value="HEPN_Apea"/>
</dbReference>
<dbReference type="Pfam" id="PF18862">
    <property type="entry name" value="ApeA_NTD1"/>
    <property type="match status" value="1"/>
</dbReference>
<comment type="caution">
    <text evidence="3">The sequence shown here is derived from an EMBL/GenBank/DDBJ whole genome shotgun (WGS) entry which is preliminary data.</text>
</comment>
<sequence>MSSKKKLSSYESYEYFGEFFLAEDSYEVKFAGKVSFSPENGLVLTYSISDSRLPREAERLFAILDNGKKCTLIGPFDFSGGTMRFGSINTKFGRHGFQHLLVGDFIDKDTKLEKCHFTFGHMQDFFFNKGHELFVAFKDGNLHEIRSKEFQLNVKHVAFGHNVDSNLRNVIVPEIDSGDLARELHDSIVELTNKYPKQSVLLRKSLEYYFEYSTNSAKSVENIYDDLYKISSLFSVFMFKPILLDVVEFIYNQNRIQLLSSQFVESRTLEVATSKSNHFHLPINNKKVSLEEVVPNWLQHYEEFRVISTTLMFETNFRTLHSAYSDIVLYITQLESINHSLGMSKDTRFENPIRHYGCTKLINNLEVLLAKASKDSVGKSLSTVRNEIAHLTQSKKMMNKLNLSEYVEIGHLLRLIAISHLLATVGVELQVIHEYQDRLL</sequence>
<dbReference type="Pfam" id="PF18739">
    <property type="entry name" value="HEPN_Apea"/>
    <property type="match status" value="1"/>
</dbReference>